<dbReference type="Gene3D" id="3.40.190.10">
    <property type="entry name" value="Periplasmic binding protein-like II"/>
    <property type="match status" value="2"/>
</dbReference>
<dbReference type="GO" id="GO:0042597">
    <property type="term" value="C:periplasmic space"/>
    <property type="evidence" value="ECO:0007669"/>
    <property type="project" value="UniProtKB-SubCell"/>
</dbReference>
<evidence type="ECO:0000256" key="3">
    <source>
        <dbReference type="ARBA" id="ARBA00010742"/>
    </source>
</evidence>
<sequence length="359" mass="37935">MRLAHRLRGLTLLLVVPLLAAVGCTRADRGVAEGPVVDRGPAAEVRLGYFPNVTHAPALIGVEKGFFARELGDTKLTTQVFNAGPAEVSALLGGSLDIGFIGSGPAINAFARSDGESIRVVAGSTSGGAQLVATPGITGPDQLRGKVVAAPQLGNTQDVALKRWLSDRKLPVGNGADEVRLTNADNPQTFDAFRNGDVQAAWLPEPWASRLVVEAGARVLVDEKDLWPGGRFPTTVVVARTRFLEEHPQTVAALMRGELAAMDWAASHQDQAQALVNDVLRKVTGKELPRPVLERAFAGIELTPDPLAGTFPRLARDSVTAKVLRTVPDLKGFVDLGPLNTVLQAGGRSLVDAAGLDRK</sequence>
<dbReference type="NCBIfam" id="TIGR01728">
    <property type="entry name" value="SsuA_fam"/>
    <property type="match status" value="1"/>
</dbReference>
<keyword evidence="8" id="KW-0472">Membrane</keyword>
<evidence type="ECO:0000256" key="7">
    <source>
        <dbReference type="ARBA" id="ARBA00022729"/>
    </source>
</evidence>
<dbReference type="Proteomes" id="UP000637578">
    <property type="component" value="Unassembled WGS sequence"/>
</dbReference>
<proteinExistence type="inferred from homology"/>
<keyword evidence="6" id="KW-0997">Cell inner membrane</keyword>
<dbReference type="AlphaFoldDB" id="A0A8J3FUU7"/>
<accession>A0A8J3FUU7</accession>
<dbReference type="PANTHER" id="PTHR30024">
    <property type="entry name" value="ALIPHATIC SULFONATES-BINDING PROTEIN-RELATED"/>
    <property type="match status" value="1"/>
</dbReference>
<organism evidence="10 11">
    <name type="scientific">Longimycelium tulufanense</name>
    <dbReference type="NCBI Taxonomy" id="907463"/>
    <lineage>
        <taxon>Bacteria</taxon>
        <taxon>Bacillati</taxon>
        <taxon>Actinomycetota</taxon>
        <taxon>Actinomycetes</taxon>
        <taxon>Pseudonocardiales</taxon>
        <taxon>Pseudonocardiaceae</taxon>
        <taxon>Longimycelium</taxon>
    </lineage>
</organism>
<dbReference type="Pfam" id="PF13379">
    <property type="entry name" value="NMT1_2"/>
    <property type="match status" value="1"/>
</dbReference>
<evidence type="ECO:0000256" key="4">
    <source>
        <dbReference type="ARBA" id="ARBA00022448"/>
    </source>
</evidence>
<dbReference type="PANTHER" id="PTHR30024:SF47">
    <property type="entry name" value="TAURINE-BINDING PERIPLASMIC PROTEIN"/>
    <property type="match status" value="1"/>
</dbReference>
<dbReference type="InterPro" id="IPR010067">
    <property type="entry name" value="ABC_SsuA_sub-bd"/>
</dbReference>
<evidence type="ECO:0000256" key="5">
    <source>
        <dbReference type="ARBA" id="ARBA00022475"/>
    </source>
</evidence>
<name>A0A8J3FUU7_9PSEU</name>
<feature type="signal peptide" evidence="9">
    <location>
        <begin position="1"/>
        <end position="20"/>
    </location>
</feature>
<evidence type="ECO:0000256" key="9">
    <source>
        <dbReference type="SAM" id="SignalP"/>
    </source>
</evidence>
<reference evidence="10" key="1">
    <citation type="journal article" date="2014" name="Int. J. Syst. Evol. Microbiol.">
        <title>Complete genome sequence of Corynebacterium casei LMG S-19264T (=DSM 44701T), isolated from a smear-ripened cheese.</title>
        <authorList>
            <consortium name="US DOE Joint Genome Institute (JGI-PGF)"/>
            <person name="Walter F."/>
            <person name="Albersmeier A."/>
            <person name="Kalinowski J."/>
            <person name="Ruckert C."/>
        </authorList>
    </citation>
    <scope>NUCLEOTIDE SEQUENCE</scope>
    <source>
        <strain evidence="10">CGMCC 4.5737</strain>
    </source>
</reference>
<dbReference type="GO" id="GO:0042626">
    <property type="term" value="F:ATPase-coupled transmembrane transporter activity"/>
    <property type="evidence" value="ECO:0007669"/>
    <property type="project" value="InterPro"/>
</dbReference>
<keyword evidence="7 9" id="KW-0732">Signal</keyword>
<protein>
    <submittedName>
        <fullName evidence="10">Sulfonate ABC transporter substrate-binding protein</fullName>
    </submittedName>
</protein>
<keyword evidence="11" id="KW-1185">Reference proteome</keyword>
<evidence type="ECO:0000256" key="2">
    <source>
        <dbReference type="ARBA" id="ARBA00004533"/>
    </source>
</evidence>
<reference evidence="10" key="2">
    <citation type="submission" date="2020-09" db="EMBL/GenBank/DDBJ databases">
        <authorList>
            <person name="Sun Q."/>
            <person name="Zhou Y."/>
        </authorList>
    </citation>
    <scope>NUCLEOTIDE SEQUENCE</scope>
    <source>
        <strain evidence="10">CGMCC 4.5737</strain>
    </source>
</reference>
<comment type="similarity">
    <text evidence="3">Belongs to the bacterial solute-binding protein SsuA/TauA family.</text>
</comment>
<dbReference type="SUPFAM" id="SSF53850">
    <property type="entry name" value="Periplasmic binding protein-like II"/>
    <property type="match status" value="1"/>
</dbReference>
<evidence type="ECO:0000313" key="10">
    <source>
        <dbReference type="EMBL" id="GGM53116.1"/>
    </source>
</evidence>
<keyword evidence="5" id="KW-1003">Cell membrane</keyword>
<comment type="caution">
    <text evidence="10">The sequence shown here is derived from an EMBL/GenBank/DDBJ whole genome shotgun (WGS) entry which is preliminary data.</text>
</comment>
<evidence type="ECO:0000256" key="1">
    <source>
        <dbReference type="ARBA" id="ARBA00004418"/>
    </source>
</evidence>
<feature type="chain" id="PRO_5035279900" evidence="9">
    <location>
        <begin position="21"/>
        <end position="359"/>
    </location>
</feature>
<dbReference type="InterPro" id="IPR044527">
    <property type="entry name" value="NrtA/CpmA_ABC-bd_dom"/>
</dbReference>
<evidence type="ECO:0000256" key="8">
    <source>
        <dbReference type="ARBA" id="ARBA00023136"/>
    </source>
</evidence>
<keyword evidence="4" id="KW-0813">Transport</keyword>
<comment type="subcellular location">
    <subcellularLocation>
        <location evidence="2">Cell inner membrane</location>
    </subcellularLocation>
    <subcellularLocation>
        <location evidence="1">Periplasm</location>
    </subcellularLocation>
</comment>
<dbReference type="CDD" id="cd13553">
    <property type="entry name" value="PBP2_NrtA_CpmA_like"/>
    <property type="match status" value="1"/>
</dbReference>
<dbReference type="PROSITE" id="PS51257">
    <property type="entry name" value="PROKAR_LIPOPROTEIN"/>
    <property type="match status" value="1"/>
</dbReference>
<gene>
    <name evidence="10" type="primary">ssuA</name>
    <name evidence="10" type="ORF">GCM10012275_25130</name>
</gene>
<evidence type="ECO:0000313" key="11">
    <source>
        <dbReference type="Proteomes" id="UP000637578"/>
    </source>
</evidence>
<dbReference type="GO" id="GO:0005886">
    <property type="term" value="C:plasma membrane"/>
    <property type="evidence" value="ECO:0007669"/>
    <property type="project" value="UniProtKB-SubCell"/>
</dbReference>
<evidence type="ECO:0000256" key="6">
    <source>
        <dbReference type="ARBA" id="ARBA00022519"/>
    </source>
</evidence>
<dbReference type="EMBL" id="BMMK01000010">
    <property type="protein sequence ID" value="GGM53116.1"/>
    <property type="molecule type" value="Genomic_DNA"/>
</dbReference>
<dbReference type="RefSeq" id="WP_189057197.1">
    <property type="nucleotide sequence ID" value="NZ_BMMK01000010.1"/>
</dbReference>